<dbReference type="InterPro" id="IPR021297">
    <property type="entry name" value="YlqD"/>
</dbReference>
<evidence type="ECO:0008006" key="4">
    <source>
        <dbReference type="Google" id="ProtNLM"/>
    </source>
</evidence>
<name>A0ABS4RB31_9BACI</name>
<keyword evidence="3" id="KW-1185">Reference proteome</keyword>
<evidence type="ECO:0000313" key="3">
    <source>
        <dbReference type="Proteomes" id="UP001519293"/>
    </source>
</evidence>
<dbReference type="Proteomes" id="UP001519293">
    <property type="component" value="Unassembled WGS sequence"/>
</dbReference>
<gene>
    <name evidence="2" type="ORF">J2Z40_000656</name>
</gene>
<dbReference type="Pfam" id="PF11068">
    <property type="entry name" value="YlqD"/>
    <property type="match status" value="1"/>
</dbReference>
<dbReference type="RefSeq" id="WP_066393536.1">
    <property type="nucleotide sequence ID" value="NZ_JAGIKZ010000002.1"/>
</dbReference>
<dbReference type="Gene3D" id="6.10.140.1110">
    <property type="match status" value="1"/>
</dbReference>
<reference evidence="2 3" key="1">
    <citation type="submission" date="2021-03" db="EMBL/GenBank/DDBJ databases">
        <title>Genomic Encyclopedia of Type Strains, Phase IV (KMG-IV): sequencing the most valuable type-strain genomes for metagenomic binning, comparative biology and taxonomic classification.</title>
        <authorList>
            <person name="Goeker M."/>
        </authorList>
    </citation>
    <scope>NUCLEOTIDE SEQUENCE [LARGE SCALE GENOMIC DNA]</scope>
    <source>
        <strain evidence="2 3">DSM 26675</strain>
    </source>
</reference>
<dbReference type="EMBL" id="JAGIKZ010000002">
    <property type="protein sequence ID" value="MBP2240103.1"/>
    <property type="molecule type" value="Genomic_DNA"/>
</dbReference>
<proteinExistence type="predicted"/>
<feature type="coiled-coil region" evidence="1">
    <location>
        <begin position="15"/>
        <end position="49"/>
    </location>
</feature>
<evidence type="ECO:0000256" key="1">
    <source>
        <dbReference type="SAM" id="Coils"/>
    </source>
</evidence>
<evidence type="ECO:0000313" key="2">
    <source>
        <dbReference type="EMBL" id="MBP2240103.1"/>
    </source>
</evidence>
<comment type="caution">
    <text evidence="2">The sequence shown here is derived from an EMBL/GenBank/DDBJ whole genome shotgun (WGS) entry which is preliminary data.</text>
</comment>
<keyword evidence="1" id="KW-0175">Coiled coil</keyword>
<protein>
    <recommendedName>
        <fullName evidence="4">YlqD protein</fullName>
    </recommendedName>
</protein>
<sequence>MKILQTVAVLQVLTEKSKQELLESYLVKKRQLEKECDQLQFERKKIERTKKFQPETLKKHFEKEIQMRQEKVKLLDFQIEQLHILPLGSELKEKEVQAWIEIKVGDCWDKIQSEKAIIIKDGMIAEIR</sequence>
<accession>A0ABS4RB31</accession>
<organism evidence="2 3">
    <name type="scientific">Cytobacillus eiseniae</name>
    <dbReference type="NCBI Taxonomy" id="762947"/>
    <lineage>
        <taxon>Bacteria</taxon>
        <taxon>Bacillati</taxon>
        <taxon>Bacillota</taxon>
        <taxon>Bacilli</taxon>
        <taxon>Bacillales</taxon>
        <taxon>Bacillaceae</taxon>
        <taxon>Cytobacillus</taxon>
    </lineage>
</organism>